<dbReference type="InterPro" id="IPR011989">
    <property type="entry name" value="ARM-like"/>
</dbReference>
<accession>A0A6A0AAA0</accession>
<reference evidence="2 3" key="1">
    <citation type="submission" date="2020-02" db="EMBL/GenBank/DDBJ databases">
        <title>Draft genome sequence of Haematococcus lacustris strain NIES-144.</title>
        <authorList>
            <person name="Morimoto D."/>
            <person name="Nakagawa S."/>
            <person name="Yoshida T."/>
            <person name="Sawayama S."/>
        </authorList>
    </citation>
    <scope>NUCLEOTIDE SEQUENCE [LARGE SCALE GENOMIC DNA]</scope>
    <source>
        <strain evidence="2 3">NIES-144</strain>
    </source>
</reference>
<sequence length="134" mass="14661">MAATYELVLQALSVLQSPTASVQERTNANHYLEQTKNRWSALSEVEHSQLSKLAYQNTALVCGGGRAAWPLKTKAAVLLAAVVRQQGVDVYNQLVPQLIQQAAEGPVQAELACLVLHFISEDLTLFDTVQGEWV</sequence>
<evidence type="ECO:0000313" key="2">
    <source>
        <dbReference type="EMBL" id="GFH29538.1"/>
    </source>
</evidence>
<gene>
    <name evidence="2" type="ORF">HaLaN_28218</name>
</gene>
<dbReference type="Pfam" id="PF08389">
    <property type="entry name" value="Xpo1"/>
    <property type="match status" value="1"/>
</dbReference>
<dbReference type="EMBL" id="BLLF01004403">
    <property type="protein sequence ID" value="GFH29538.1"/>
    <property type="molecule type" value="Genomic_DNA"/>
</dbReference>
<dbReference type="Proteomes" id="UP000485058">
    <property type="component" value="Unassembled WGS sequence"/>
</dbReference>
<comment type="caution">
    <text evidence="2">The sequence shown here is derived from an EMBL/GenBank/DDBJ whole genome shotgun (WGS) entry which is preliminary data.</text>
</comment>
<name>A0A6A0AAA0_HAELA</name>
<dbReference type="InterPro" id="IPR013598">
    <property type="entry name" value="Exportin-1/Importin-b-like"/>
</dbReference>
<proteinExistence type="predicted"/>
<evidence type="ECO:0000313" key="3">
    <source>
        <dbReference type="Proteomes" id="UP000485058"/>
    </source>
</evidence>
<keyword evidence="3" id="KW-1185">Reference proteome</keyword>
<feature type="domain" description="Exportin-1/Importin-beta-like" evidence="1">
    <location>
        <begin position="69"/>
        <end position="125"/>
    </location>
</feature>
<dbReference type="Gene3D" id="1.25.10.10">
    <property type="entry name" value="Leucine-rich Repeat Variant"/>
    <property type="match status" value="1"/>
</dbReference>
<dbReference type="AlphaFoldDB" id="A0A6A0AAA0"/>
<protein>
    <submittedName>
        <fullName evidence="2">Xpo1 domain-containing protein</fullName>
    </submittedName>
</protein>
<dbReference type="InterPro" id="IPR016024">
    <property type="entry name" value="ARM-type_fold"/>
</dbReference>
<organism evidence="2 3">
    <name type="scientific">Haematococcus lacustris</name>
    <name type="common">Green alga</name>
    <name type="synonym">Haematococcus pluvialis</name>
    <dbReference type="NCBI Taxonomy" id="44745"/>
    <lineage>
        <taxon>Eukaryota</taxon>
        <taxon>Viridiplantae</taxon>
        <taxon>Chlorophyta</taxon>
        <taxon>core chlorophytes</taxon>
        <taxon>Chlorophyceae</taxon>
        <taxon>CS clade</taxon>
        <taxon>Chlamydomonadales</taxon>
        <taxon>Haematococcaceae</taxon>
        <taxon>Haematococcus</taxon>
    </lineage>
</organism>
<dbReference type="SUPFAM" id="SSF48371">
    <property type="entry name" value="ARM repeat"/>
    <property type="match status" value="1"/>
</dbReference>
<evidence type="ECO:0000259" key="1">
    <source>
        <dbReference type="Pfam" id="PF08389"/>
    </source>
</evidence>